<gene>
    <name evidence="1" type="ORF">QYS49_33145</name>
</gene>
<dbReference type="AlphaFoldDB" id="A0AA51NE35"/>
<organism evidence="1 2">
    <name type="scientific">Marivirga salinarum</name>
    <dbReference type="NCBI Taxonomy" id="3059078"/>
    <lineage>
        <taxon>Bacteria</taxon>
        <taxon>Pseudomonadati</taxon>
        <taxon>Bacteroidota</taxon>
        <taxon>Cytophagia</taxon>
        <taxon>Cytophagales</taxon>
        <taxon>Marivirgaceae</taxon>
        <taxon>Marivirga</taxon>
    </lineage>
</organism>
<dbReference type="EMBL" id="CP129971">
    <property type="protein sequence ID" value="WMN12295.1"/>
    <property type="molecule type" value="Genomic_DNA"/>
</dbReference>
<dbReference type="PROSITE" id="PS51257">
    <property type="entry name" value="PROKAR_LIPOPROTEIN"/>
    <property type="match status" value="1"/>
</dbReference>
<keyword evidence="2" id="KW-1185">Reference proteome</keyword>
<dbReference type="RefSeq" id="WP_308350252.1">
    <property type="nucleotide sequence ID" value="NZ_CP129971.1"/>
</dbReference>
<sequence length="477" mass="53022">MKTLSTAVLFAALLLIGCSPEPENVKDDLIGKVNFNLSLSNENGQSRQVLAIPAGSYLHISIETVEGEPVLEDETIEILSFNGNYVSEALEVSVGEYSLTKFMVISPEDEVLYATPMSESPKADLVGNSLPLHFEIAESSSLQLPLEVINVSLLLPDDIGYVSFPFTVTDFFFLSVFKFDSKGSSLTYAKGYIIHNEDTIKSFTAKPEINTVALSNLGNEEFTLLLIKKGYAKYSETFTIESLFNLHENGLLNIQLEPALTFIALPNSYGDDEAEFDFQFTLNYQGELTIDWGNGQIETKTSNSYGASFAHKYGDNSEYFVSITGDIDKITGFTSYYGDGPIKEINLWHLPNLESYRNGFSDCPEVLNFLNNPKLTEIDVSVCHPLKTIKFKNNNVVILLDMDGPNQISTADLDEIITPIYNSVIASGRINGYISIGNITFDEIVGPPSEDAWTKLAILEKDYNWIINIVYDEEKEE</sequence>
<protein>
    <submittedName>
        <fullName evidence="1">Uncharacterized protein</fullName>
    </submittedName>
</protein>
<accession>A0AA51NE35</accession>
<evidence type="ECO:0000313" key="2">
    <source>
        <dbReference type="Proteomes" id="UP001230496"/>
    </source>
</evidence>
<reference evidence="1 2" key="1">
    <citation type="submission" date="2023-08" db="EMBL/GenBank/DDBJ databases">
        <title>Comparative genomics and taxonomic characterization of three novel marine species of genus Marivirga.</title>
        <authorList>
            <person name="Muhammad N."/>
            <person name="Kim S.-G."/>
        </authorList>
    </citation>
    <scope>NUCLEOTIDE SEQUENCE [LARGE SCALE GENOMIC DNA]</scope>
    <source>
        <strain evidence="1 2">BDSF4-3</strain>
    </source>
</reference>
<evidence type="ECO:0000313" key="1">
    <source>
        <dbReference type="EMBL" id="WMN12295.1"/>
    </source>
</evidence>
<dbReference type="Proteomes" id="UP001230496">
    <property type="component" value="Chromosome"/>
</dbReference>
<dbReference type="KEGG" id="msaa:QYS49_33145"/>
<proteinExistence type="predicted"/>
<name>A0AA51NE35_9BACT</name>